<dbReference type="OrthoDB" id="3331079at2759"/>
<reference evidence="3" key="1">
    <citation type="journal article" date="2020" name="Nat. Commun.">
        <title>Large-scale genome sequencing of mycorrhizal fungi provides insights into the early evolution of symbiotic traits.</title>
        <authorList>
            <person name="Miyauchi S."/>
            <person name="Kiss E."/>
            <person name="Kuo A."/>
            <person name="Drula E."/>
            <person name="Kohler A."/>
            <person name="Sanchez-Garcia M."/>
            <person name="Morin E."/>
            <person name="Andreopoulos B."/>
            <person name="Barry K.W."/>
            <person name="Bonito G."/>
            <person name="Buee M."/>
            <person name="Carver A."/>
            <person name="Chen C."/>
            <person name="Cichocki N."/>
            <person name="Clum A."/>
            <person name="Culley D."/>
            <person name="Crous P.W."/>
            <person name="Fauchery L."/>
            <person name="Girlanda M."/>
            <person name="Hayes R.D."/>
            <person name="Keri Z."/>
            <person name="LaButti K."/>
            <person name="Lipzen A."/>
            <person name="Lombard V."/>
            <person name="Magnuson J."/>
            <person name="Maillard F."/>
            <person name="Murat C."/>
            <person name="Nolan M."/>
            <person name="Ohm R.A."/>
            <person name="Pangilinan J."/>
            <person name="Pereira M.F."/>
            <person name="Perotto S."/>
            <person name="Peter M."/>
            <person name="Pfister S."/>
            <person name="Riley R."/>
            <person name="Sitrit Y."/>
            <person name="Stielow J.B."/>
            <person name="Szollosi G."/>
            <person name="Zifcakova L."/>
            <person name="Stursova M."/>
            <person name="Spatafora J.W."/>
            <person name="Tedersoo L."/>
            <person name="Vaario L.M."/>
            <person name="Yamada A."/>
            <person name="Yan M."/>
            <person name="Wang P."/>
            <person name="Xu J."/>
            <person name="Bruns T."/>
            <person name="Baldrian P."/>
            <person name="Vilgalys R."/>
            <person name="Dunand C."/>
            <person name="Henrissat B."/>
            <person name="Grigoriev I.V."/>
            <person name="Hibbett D."/>
            <person name="Nagy L.G."/>
            <person name="Martin F.M."/>
        </authorList>
    </citation>
    <scope>NUCLEOTIDE SEQUENCE</scope>
    <source>
        <strain evidence="3">UP504</strain>
    </source>
</reference>
<protein>
    <submittedName>
        <fullName evidence="3">Uncharacterized protein</fullName>
    </submittedName>
</protein>
<name>A0A9P6DZL8_9AGAM</name>
<keyword evidence="2" id="KW-0732">Signal</keyword>
<feature type="region of interest" description="Disordered" evidence="1">
    <location>
        <begin position="249"/>
        <end position="271"/>
    </location>
</feature>
<evidence type="ECO:0000313" key="3">
    <source>
        <dbReference type="EMBL" id="KAF9516863.1"/>
    </source>
</evidence>
<dbReference type="AlphaFoldDB" id="A0A9P6DZL8"/>
<feature type="region of interest" description="Disordered" evidence="1">
    <location>
        <begin position="123"/>
        <end position="184"/>
    </location>
</feature>
<evidence type="ECO:0000256" key="2">
    <source>
        <dbReference type="SAM" id="SignalP"/>
    </source>
</evidence>
<feature type="compositionally biased region" description="Polar residues" evidence="1">
    <location>
        <begin position="136"/>
        <end position="149"/>
    </location>
</feature>
<proteinExistence type="predicted"/>
<feature type="chain" id="PRO_5040122957" evidence="2">
    <location>
        <begin position="22"/>
        <end position="287"/>
    </location>
</feature>
<comment type="caution">
    <text evidence="3">The sequence shown here is derived from an EMBL/GenBank/DDBJ whole genome shotgun (WGS) entry which is preliminary data.</text>
</comment>
<accession>A0A9P6DZL8</accession>
<keyword evidence="4" id="KW-1185">Reference proteome</keyword>
<feature type="region of interest" description="Disordered" evidence="1">
    <location>
        <begin position="97"/>
        <end position="116"/>
    </location>
</feature>
<dbReference type="Proteomes" id="UP000886523">
    <property type="component" value="Unassembled WGS sequence"/>
</dbReference>
<organism evidence="3 4">
    <name type="scientific">Hydnum rufescens UP504</name>
    <dbReference type="NCBI Taxonomy" id="1448309"/>
    <lineage>
        <taxon>Eukaryota</taxon>
        <taxon>Fungi</taxon>
        <taxon>Dikarya</taxon>
        <taxon>Basidiomycota</taxon>
        <taxon>Agaricomycotina</taxon>
        <taxon>Agaricomycetes</taxon>
        <taxon>Cantharellales</taxon>
        <taxon>Hydnaceae</taxon>
        <taxon>Hydnum</taxon>
    </lineage>
</organism>
<evidence type="ECO:0000313" key="4">
    <source>
        <dbReference type="Proteomes" id="UP000886523"/>
    </source>
</evidence>
<evidence type="ECO:0000256" key="1">
    <source>
        <dbReference type="SAM" id="MobiDB-lite"/>
    </source>
</evidence>
<sequence length="287" mass="30882">MSPPVAIIVVSVVAGVAVCYAVKEAWEPHIKPELQKASAKAKTWWTRSAQHATSPVRFRFMRRRRSSEVITTDLPADDASVLERKIDDVLLGQSTKENEIRHRSRSSLKSSNSGEVEMMELDKSNPFVPQVPIRPQGSSVASPRISQPANPLADPQLAAGKSRTPSAYGLNTPPASAASMSSGHPADSLLLSFHAPMEREHLPPLSPNFALNPPHLPPTFSSSNISGYEQSPWSEASALDSAHLSTSSFMWTDGEDNASRPASGLSGQFDAEDAEFSLGSLDGLSED</sequence>
<feature type="signal peptide" evidence="2">
    <location>
        <begin position="1"/>
        <end position="21"/>
    </location>
</feature>
<dbReference type="EMBL" id="MU128936">
    <property type="protein sequence ID" value="KAF9516863.1"/>
    <property type="molecule type" value="Genomic_DNA"/>
</dbReference>
<gene>
    <name evidence="3" type="ORF">BS47DRAFT_1390446</name>
</gene>